<evidence type="ECO:0008006" key="4">
    <source>
        <dbReference type="Google" id="ProtNLM"/>
    </source>
</evidence>
<reference evidence="2 3" key="1">
    <citation type="submission" date="2016-10" db="EMBL/GenBank/DDBJ databases">
        <authorList>
            <person name="de Groot N.N."/>
        </authorList>
    </citation>
    <scope>NUCLEOTIDE SEQUENCE [LARGE SCALE GENOMIC DNA]</scope>
    <source>
        <strain evidence="2 3">DSM 19938</strain>
    </source>
</reference>
<accession>A0A1H6ZJC4</accession>
<keyword evidence="1" id="KW-0472">Membrane</keyword>
<feature type="transmembrane region" description="Helical" evidence="1">
    <location>
        <begin position="12"/>
        <end position="32"/>
    </location>
</feature>
<keyword evidence="1" id="KW-0812">Transmembrane</keyword>
<evidence type="ECO:0000313" key="2">
    <source>
        <dbReference type="EMBL" id="SEJ49670.1"/>
    </source>
</evidence>
<feature type="transmembrane region" description="Helical" evidence="1">
    <location>
        <begin position="329"/>
        <end position="350"/>
    </location>
</feature>
<feature type="transmembrane region" description="Helical" evidence="1">
    <location>
        <begin position="250"/>
        <end position="270"/>
    </location>
</feature>
<feature type="transmembrane region" description="Helical" evidence="1">
    <location>
        <begin position="212"/>
        <end position="230"/>
    </location>
</feature>
<feature type="transmembrane region" description="Helical" evidence="1">
    <location>
        <begin position="282"/>
        <end position="302"/>
    </location>
</feature>
<dbReference type="AlphaFoldDB" id="A0A1H6ZJC4"/>
<feature type="transmembrane region" description="Helical" evidence="1">
    <location>
        <begin position="174"/>
        <end position="205"/>
    </location>
</feature>
<keyword evidence="1" id="KW-1133">Transmembrane helix</keyword>
<organism evidence="2 3">
    <name type="scientific">Dyadobacter koreensis</name>
    <dbReference type="NCBI Taxonomy" id="408657"/>
    <lineage>
        <taxon>Bacteria</taxon>
        <taxon>Pseudomonadati</taxon>
        <taxon>Bacteroidota</taxon>
        <taxon>Cytophagia</taxon>
        <taxon>Cytophagales</taxon>
        <taxon>Spirosomataceae</taxon>
        <taxon>Dyadobacter</taxon>
    </lineage>
</organism>
<gene>
    <name evidence="2" type="ORF">SAMN04487995_5015</name>
</gene>
<sequence length="566" mass="64900">MNNSLDKEIPLPVRYLLGLLPLGVIVIFYYLCAKYSINIPWFDDIENIPYFLVNWIEAPSLIEKWQTIIFPNNEHRVLAARLIVLGQYLITNKLNFRDLAFCGNLSVLVLFGFITYTYLRQGGKWFLAVPIAFFIFNFQSYAGTFMTIMSLQYQMVILLSVASLYFLAKKRAWPFFLAIFLAYIDTFSMGNGMMVWPSGLVLLLFQARWRDSVLWIFSGAIAIYLYFHGFDFVQGNDKAFDYILQYPFRTFIAFFTMLGGDFDVIANAAFAKRMIIPTLAGFGLFFVFIIWLIGILSTSPFWGSWIPESLAKRFHHLPKVQNDNNRWNAFWLGTLVYVLISMMLVVVFRTRFDPHIILWSTYKMYPAVMTSVIYILVIQSFNRRNKLSIFGATLFVSILVWASTLINYIPIVEETSIARTAFAFNQKRNGIGLGATKNNPFETMLATTLLKVDKMRIYSLPKPLIHLDEDKLTLRDSSAVLTKVTVNELSPDVLSITQEMPTNPGERNYAILESKDNLYLFSFPLNNSGAIGPKGTIRSGAYEVGVWNVSKNGTRIFKTDQKVIIQ</sequence>
<name>A0A1H6ZJC4_9BACT</name>
<feature type="transmembrane region" description="Helical" evidence="1">
    <location>
        <begin position="362"/>
        <end position="381"/>
    </location>
</feature>
<protein>
    <recommendedName>
        <fullName evidence="4">4-amino-4-deoxy-L-arabinose transferase</fullName>
    </recommendedName>
</protein>
<dbReference type="RefSeq" id="WP_090339586.1">
    <property type="nucleotide sequence ID" value="NZ_FNXY01000008.1"/>
</dbReference>
<feature type="transmembrane region" description="Helical" evidence="1">
    <location>
        <begin position="99"/>
        <end position="119"/>
    </location>
</feature>
<evidence type="ECO:0000313" key="3">
    <source>
        <dbReference type="Proteomes" id="UP000199532"/>
    </source>
</evidence>
<dbReference type="Proteomes" id="UP000199532">
    <property type="component" value="Unassembled WGS sequence"/>
</dbReference>
<dbReference type="EMBL" id="FNXY01000008">
    <property type="protein sequence ID" value="SEJ49670.1"/>
    <property type="molecule type" value="Genomic_DNA"/>
</dbReference>
<feature type="transmembrane region" description="Helical" evidence="1">
    <location>
        <begin position="387"/>
        <end position="409"/>
    </location>
</feature>
<evidence type="ECO:0000256" key="1">
    <source>
        <dbReference type="SAM" id="Phobius"/>
    </source>
</evidence>
<keyword evidence="3" id="KW-1185">Reference proteome</keyword>
<dbReference type="OrthoDB" id="938262at2"/>
<proteinExistence type="predicted"/>
<feature type="transmembrane region" description="Helical" evidence="1">
    <location>
        <begin position="151"/>
        <end position="168"/>
    </location>
</feature>
<dbReference type="STRING" id="408657.SAMN04487995_5015"/>